<keyword evidence="2" id="KW-1185">Reference proteome</keyword>
<accession>A0ACA9P4J6</accession>
<dbReference type="EMBL" id="CAJVPU010024141">
    <property type="protein sequence ID" value="CAG8691243.1"/>
    <property type="molecule type" value="Genomic_DNA"/>
</dbReference>
<comment type="caution">
    <text evidence="1">The sequence shown here is derived from an EMBL/GenBank/DDBJ whole genome shotgun (WGS) entry which is preliminary data.</text>
</comment>
<feature type="non-terminal residue" evidence="1">
    <location>
        <position position="1"/>
    </location>
</feature>
<sequence>KEDSRQMNKLEEVVVVVPEKNKRQDKDHSENKGKRAKLNHNSVAKALKTHEKVVVEKQELVFSKESVLGGPSTENGKMQVKIHQDTVVVKSTHVLEVLAELEVSKENGRSINSQSAEHQ</sequence>
<evidence type="ECO:0000313" key="2">
    <source>
        <dbReference type="Proteomes" id="UP000789702"/>
    </source>
</evidence>
<gene>
    <name evidence="1" type="ORF">DHETER_LOCUS11266</name>
</gene>
<proteinExistence type="predicted"/>
<reference evidence="1" key="1">
    <citation type="submission" date="2021-06" db="EMBL/GenBank/DDBJ databases">
        <authorList>
            <person name="Kallberg Y."/>
            <person name="Tangrot J."/>
            <person name="Rosling A."/>
        </authorList>
    </citation>
    <scope>NUCLEOTIDE SEQUENCE</scope>
    <source>
        <strain evidence="1">IL203A</strain>
    </source>
</reference>
<evidence type="ECO:0000313" key="1">
    <source>
        <dbReference type="EMBL" id="CAG8691243.1"/>
    </source>
</evidence>
<protein>
    <submittedName>
        <fullName evidence="1">13765_t:CDS:1</fullName>
    </submittedName>
</protein>
<dbReference type="Proteomes" id="UP000789702">
    <property type="component" value="Unassembled WGS sequence"/>
</dbReference>
<organism evidence="1 2">
    <name type="scientific">Dentiscutata heterogama</name>
    <dbReference type="NCBI Taxonomy" id="1316150"/>
    <lineage>
        <taxon>Eukaryota</taxon>
        <taxon>Fungi</taxon>
        <taxon>Fungi incertae sedis</taxon>
        <taxon>Mucoromycota</taxon>
        <taxon>Glomeromycotina</taxon>
        <taxon>Glomeromycetes</taxon>
        <taxon>Diversisporales</taxon>
        <taxon>Gigasporaceae</taxon>
        <taxon>Dentiscutata</taxon>
    </lineage>
</organism>
<name>A0ACA9P4J6_9GLOM</name>